<evidence type="ECO:0008006" key="5">
    <source>
        <dbReference type="Google" id="ProtNLM"/>
    </source>
</evidence>
<proteinExistence type="predicted"/>
<feature type="transmembrane region" description="Helical" evidence="1">
    <location>
        <begin position="99"/>
        <end position="115"/>
    </location>
</feature>
<evidence type="ECO:0000313" key="4">
    <source>
        <dbReference type="Proteomes" id="UP000566711"/>
    </source>
</evidence>
<dbReference type="EMBL" id="JACEZS010000008">
    <property type="protein sequence ID" value="MBA5605910.1"/>
    <property type="molecule type" value="Genomic_DNA"/>
</dbReference>
<gene>
    <name evidence="3" type="ORF">H3H36_11120</name>
</gene>
<keyword evidence="1" id="KW-1133">Transmembrane helix</keyword>
<feature type="chain" id="PRO_5030820371" description="DUF4064 domain-containing protein" evidence="2">
    <location>
        <begin position="27"/>
        <end position="130"/>
    </location>
</feature>
<reference evidence="3 4" key="1">
    <citation type="submission" date="2020-07" db="EMBL/GenBank/DDBJ databases">
        <title>Novel species isolated from subtropical streams in China.</title>
        <authorList>
            <person name="Lu H."/>
        </authorList>
    </citation>
    <scope>NUCLEOTIDE SEQUENCE [LARGE SCALE GENOMIC DNA]</scope>
    <source>
        <strain evidence="3 4">FT3S</strain>
    </source>
</reference>
<keyword evidence="1" id="KW-0472">Membrane</keyword>
<keyword evidence="2" id="KW-0732">Signal</keyword>
<keyword evidence="1" id="KW-0812">Transmembrane</keyword>
<keyword evidence="4" id="KW-1185">Reference proteome</keyword>
<evidence type="ECO:0000256" key="1">
    <source>
        <dbReference type="SAM" id="Phobius"/>
    </source>
</evidence>
<organism evidence="3 4">
    <name type="scientific">Rugamonas fusca</name>
    <dbReference type="NCBI Taxonomy" id="2758568"/>
    <lineage>
        <taxon>Bacteria</taxon>
        <taxon>Pseudomonadati</taxon>
        <taxon>Pseudomonadota</taxon>
        <taxon>Betaproteobacteria</taxon>
        <taxon>Burkholderiales</taxon>
        <taxon>Oxalobacteraceae</taxon>
        <taxon>Telluria group</taxon>
        <taxon>Rugamonas</taxon>
    </lineage>
</organism>
<evidence type="ECO:0000313" key="3">
    <source>
        <dbReference type="EMBL" id="MBA5605910.1"/>
    </source>
</evidence>
<dbReference type="RefSeq" id="WP_182217386.1">
    <property type="nucleotide sequence ID" value="NZ_JACEZS010000008.1"/>
</dbReference>
<dbReference type="AlphaFoldDB" id="A0A7W2EHA1"/>
<comment type="caution">
    <text evidence="3">The sequence shown here is derived from an EMBL/GenBank/DDBJ whole genome shotgun (WGS) entry which is preliminary data.</text>
</comment>
<feature type="signal peptide" evidence="2">
    <location>
        <begin position="1"/>
        <end position="26"/>
    </location>
</feature>
<feature type="transmembrane region" description="Helical" evidence="1">
    <location>
        <begin position="42"/>
        <end position="63"/>
    </location>
</feature>
<protein>
    <recommendedName>
        <fullName evidence="5">DUF4064 domain-containing protein</fullName>
    </recommendedName>
</protein>
<name>A0A7W2EHA1_9BURK</name>
<dbReference type="Proteomes" id="UP000566711">
    <property type="component" value="Unassembled WGS sequence"/>
</dbReference>
<evidence type="ECO:0000256" key="2">
    <source>
        <dbReference type="SAM" id="SignalP"/>
    </source>
</evidence>
<sequence length="130" mass="13635">MNLSAKKLIPLTVFALLAAAVWYALATGDMHVNVDGDEIDGPLGALLAVLFGGAGMVIAAIALTCVAVLVSLLFASLGVLMVVGFALLTLLLVAAISPLLLPLLIPVGMFWWYAARQRKQRQAPSLEHAV</sequence>
<feature type="transmembrane region" description="Helical" evidence="1">
    <location>
        <begin position="70"/>
        <end position="93"/>
    </location>
</feature>
<accession>A0A7W2EHA1</accession>